<name>A0A176WI42_MARPO</name>
<evidence type="ECO:0000313" key="2">
    <source>
        <dbReference type="EMBL" id="OAE32797.1"/>
    </source>
</evidence>
<keyword evidence="3" id="KW-1185">Reference proteome</keyword>
<feature type="compositionally biased region" description="Low complexity" evidence="1">
    <location>
        <begin position="132"/>
        <end position="145"/>
    </location>
</feature>
<comment type="caution">
    <text evidence="2">The sequence shown here is derived from an EMBL/GenBank/DDBJ whole genome shotgun (WGS) entry which is preliminary data.</text>
</comment>
<sequence>MLRNILTPAVPIRQEAGNYRAVILIGRIEGPTRRQCFATMGKARALDPDENRESRRSVIEDLVKHVAGAGGVCRARVASAFQRPERGTGMSSPLLPVPVVAVAEERVVKALSMASRAVSSVQRKGTANDAHPTPLRLTALPPRYL</sequence>
<dbReference type="AlphaFoldDB" id="A0A176WI42"/>
<proteinExistence type="predicted"/>
<protein>
    <submittedName>
        <fullName evidence="2">Uncharacterized protein</fullName>
    </submittedName>
</protein>
<evidence type="ECO:0000313" key="3">
    <source>
        <dbReference type="Proteomes" id="UP000077202"/>
    </source>
</evidence>
<accession>A0A176WI42</accession>
<gene>
    <name evidence="2" type="ORF">AXG93_4893s1030</name>
</gene>
<reference evidence="2" key="1">
    <citation type="submission" date="2016-03" db="EMBL/GenBank/DDBJ databases">
        <title>Mechanisms controlling the formation of the plant cell surface in tip-growing cells are functionally conserved among land plants.</title>
        <authorList>
            <person name="Honkanen S."/>
            <person name="Jones V.A."/>
            <person name="Morieri G."/>
            <person name="Champion C."/>
            <person name="Hetherington A.J."/>
            <person name="Kelly S."/>
            <person name="Saint-Marcoux D."/>
            <person name="Proust H."/>
            <person name="Prescott H."/>
            <person name="Dolan L."/>
        </authorList>
    </citation>
    <scope>NUCLEOTIDE SEQUENCE [LARGE SCALE GENOMIC DNA]</scope>
    <source>
        <tissue evidence="2">Whole gametophyte</tissue>
    </source>
</reference>
<evidence type="ECO:0000256" key="1">
    <source>
        <dbReference type="SAM" id="MobiDB-lite"/>
    </source>
</evidence>
<feature type="region of interest" description="Disordered" evidence="1">
    <location>
        <begin position="119"/>
        <end position="145"/>
    </location>
</feature>
<dbReference type="Proteomes" id="UP000077202">
    <property type="component" value="Unassembled WGS sequence"/>
</dbReference>
<dbReference type="EMBL" id="LVLJ01000730">
    <property type="protein sequence ID" value="OAE32797.1"/>
    <property type="molecule type" value="Genomic_DNA"/>
</dbReference>
<organism evidence="2 3">
    <name type="scientific">Marchantia polymorpha subsp. ruderalis</name>
    <dbReference type="NCBI Taxonomy" id="1480154"/>
    <lineage>
        <taxon>Eukaryota</taxon>
        <taxon>Viridiplantae</taxon>
        <taxon>Streptophyta</taxon>
        <taxon>Embryophyta</taxon>
        <taxon>Marchantiophyta</taxon>
        <taxon>Marchantiopsida</taxon>
        <taxon>Marchantiidae</taxon>
        <taxon>Marchantiales</taxon>
        <taxon>Marchantiaceae</taxon>
        <taxon>Marchantia</taxon>
    </lineage>
</organism>